<dbReference type="EMBL" id="BQNB010014339">
    <property type="protein sequence ID" value="GJT26996.1"/>
    <property type="molecule type" value="Genomic_DNA"/>
</dbReference>
<accession>A0ABQ5CIS5</accession>
<evidence type="ECO:0000313" key="2">
    <source>
        <dbReference type="EMBL" id="GJT26996.1"/>
    </source>
</evidence>
<keyword evidence="3" id="KW-1185">Reference proteome</keyword>
<feature type="region of interest" description="Disordered" evidence="1">
    <location>
        <begin position="97"/>
        <end position="118"/>
    </location>
</feature>
<protein>
    <recommendedName>
        <fullName evidence="4">Retrotransposon gag domain-containing protein</fullName>
    </recommendedName>
</protein>
<organism evidence="2 3">
    <name type="scientific">Tanacetum coccineum</name>
    <dbReference type="NCBI Taxonomy" id="301880"/>
    <lineage>
        <taxon>Eukaryota</taxon>
        <taxon>Viridiplantae</taxon>
        <taxon>Streptophyta</taxon>
        <taxon>Embryophyta</taxon>
        <taxon>Tracheophyta</taxon>
        <taxon>Spermatophyta</taxon>
        <taxon>Magnoliopsida</taxon>
        <taxon>eudicotyledons</taxon>
        <taxon>Gunneridae</taxon>
        <taxon>Pentapetalae</taxon>
        <taxon>asterids</taxon>
        <taxon>campanulids</taxon>
        <taxon>Asterales</taxon>
        <taxon>Asteraceae</taxon>
        <taxon>Asteroideae</taxon>
        <taxon>Anthemideae</taxon>
        <taxon>Anthemidinae</taxon>
        <taxon>Tanacetum</taxon>
    </lineage>
</organism>
<reference evidence="2" key="1">
    <citation type="journal article" date="2022" name="Int. J. Mol. Sci.">
        <title>Draft Genome of Tanacetum Coccineum: Genomic Comparison of Closely Related Tanacetum-Family Plants.</title>
        <authorList>
            <person name="Yamashiro T."/>
            <person name="Shiraishi A."/>
            <person name="Nakayama K."/>
            <person name="Satake H."/>
        </authorList>
    </citation>
    <scope>NUCLEOTIDE SEQUENCE</scope>
</reference>
<gene>
    <name evidence="2" type="ORF">Tco_0907271</name>
</gene>
<name>A0ABQ5CIS5_9ASTR</name>
<dbReference type="Proteomes" id="UP001151760">
    <property type="component" value="Unassembled WGS sequence"/>
</dbReference>
<proteinExistence type="predicted"/>
<feature type="compositionally biased region" description="Basic and acidic residues" evidence="1">
    <location>
        <begin position="101"/>
        <end position="110"/>
    </location>
</feature>
<evidence type="ECO:0000313" key="3">
    <source>
        <dbReference type="Proteomes" id="UP001151760"/>
    </source>
</evidence>
<evidence type="ECO:0008006" key="4">
    <source>
        <dbReference type="Google" id="ProtNLM"/>
    </source>
</evidence>
<evidence type="ECO:0000256" key="1">
    <source>
        <dbReference type="SAM" id="MobiDB-lite"/>
    </source>
</evidence>
<reference evidence="2" key="2">
    <citation type="submission" date="2022-01" db="EMBL/GenBank/DDBJ databases">
        <authorList>
            <person name="Yamashiro T."/>
            <person name="Shiraishi A."/>
            <person name="Satake H."/>
            <person name="Nakayama K."/>
        </authorList>
    </citation>
    <scope>NUCLEOTIDE SEQUENCE</scope>
</reference>
<comment type="caution">
    <text evidence="2">The sequence shown here is derived from an EMBL/GenBank/DDBJ whole genome shotgun (WGS) entry which is preliminary data.</text>
</comment>
<sequence length="303" mass="35248">MEIEARLSREAWRRSMDASDLARREVMSLRTTVPGQMSEIRKLHVADCRRQAMILEMLKTDQRRFVKMRALRTTDHIRQQQLIQTLTAMSDQVSSALAARDANRNGDDSHTSGTGGRRTERVVREFTYQDFMKCKPLYFKGTKGVIQLTQWFERMETVLPLSKPALWKFRLRRTSMKAVEAELWNLKVKGTDVIGYNQRFQELALLCVRMFPEESDKIEREWWKRSYQGDLNPYALNETITTTVRCAPKCHKCNKVGHFAVTVGCMGNGKAMLSNTKRHWVRPNITYCFEVELWSLSEGNPLS</sequence>